<dbReference type="EMBL" id="JAPDDS010000004">
    <property type="protein sequence ID" value="MCW1884683.1"/>
    <property type="molecule type" value="Genomic_DNA"/>
</dbReference>
<accession>A0ABT3FM99</accession>
<gene>
    <name evidence="1" type="ORF">OKA04_08075</name>
</gene>
<keyword evidence="2" id="KW-1185">Reference proteome</keyword>
<evidence type="ECO:0000313" key="2">
    <source>
        <dbReference type="Proteomes" id="UP001207930"/>
    </source>
</evidence>
<proteinExistence type="predicted"/>
<dbReference type="Proteomes" id="UP001207930">
    <property type="component" value="Unassembled WGS sequence"/>
</dbReference>
<sequence length="180" mass="20792">MPSLPDAWLATPRKFPLRDRLVFLRIVRPDWAEEDELHHFFENYRRVLTHGRLVHAAVIQANRMLYDPQGPDAPGEIVYDFEGGMPERELLDLAARLQTLRRDGSADPRAHRIGSYLADQRERVFGWPIPEGWGPETCRISTIYFARHHLWGCHLAEKIVPVCVDPEIGVAVVFPAKYWS</sequence>
<comment type="caution">
    <text evidence="1">The sequence shown here is derived from an EMBL/GenBank/DDBJ whole genome shotgun (WGS) entry which is preliminary data.</text>
</comment>
<evidence type="ECO:0000313" key="1">
    <source>
        <dbReference type="EMBL" id="MCW1884683.1"/>
    </source>
</evidence>
<name>A0ABT3FM99_9BACT</name>
<dbReference type="RefSeq" id="WP_264500643.1">
    <property type="nucleotide sequence ID" value="NZ_JAPDDS010000004.1"/>
</dbReference>
<evidence type="ECO:0008006" key="3">
    <source>
        <dbReference type="Google" id="ProtNLM"/>
    </source>
</evidence>
<organism evidence="1 2">
    <name type="scientific">Luteolibacter flavescens</name>
    <dbReference type="NCBI Taxonomy" id="1859460"/>
    <lineage>
        <taxon>Bacteria</taxon>
        <taxon>Pseudomonadati</taxon>
        <taxon>Verrucomicrobiota</taxon>
        <taxon>Verrucomicrobiia</taxon>
        <taxon>Verrucomicrobiales</taxon>
        <taxon>Verrucomicrobiaceae</taxon>
        <taxon>Luteolibacter</taxon>
    </lineage>
</organism>
<reference evidence="1 2" key="1">
    <citation type="submission" date="2022-10" db="EMBL/GenBank/DDBJ databases">
        <title>Luteolibacter flavescens strain MCCC 1K03193, whole genome shotgun sequencing project.</title>
        <authorList>
            <person name="Zhao G."/>
            <person name="Shen L."/>
        </authorList>
    </citation>
    <scope>NUCLEOTIDE SEQUENCE [LARGE SCALE GENOMIC DNA]</scope>
    <source>
        <strain evidence="1 2">MCCC 1K03193</strain>
    </source>
</reference>
<protein>
    <recommendedName>
        <fullName evidence="3">RES domain-containing protein</fullName>
    </recommendedName>
</protein>